<accession>A0A0P0RPP2</accession>
<gene>
    <name evidence="1" type="ORF">K788_00011290</name>
</gene>
<evidence type="ECO:0000313" key="2">
    <source>
        <dbReference type="Proteomes" id="UP000019146"/>
    </source>
</evidence>
<dbReference type="KEGG" id="bcai:K788_00011290"/>
<name>A0A0P0RPP2_9BURK</name>
<geneLocation type="plasmid" evidence="2"/>
<protein>
    <submittedName>
        <fullName evidence="1">Zinc finger protein</fullName>
    </submittedName>
</protein>
<keyword evidence="1" id="KW-0614">Plasmid</keyword>
<dbReference type="Proteomes" id="UP000019146">
    <property type="component" value="Plasmid unnamed"/>
</dbReference>
<dbReference type="EMBL" id="CP012748">
    <property type="protein sequence ID" value="ALL71027.1"/>
    <property type="molecule type" value="Genomic_DNA"/>
</dbReference>
<organism evidence="1 2">
    <name type="scientific">Paraburkholderia caribensis MBA4</name>
    <dbReference type="NCBI Taxonomy" id="1323664"/>
    <lineage>
        <taxon>Bacteria</taxon>
        <taxon>Pseudomonadati</taxon>
        <taxon>Pseudomonadota</taxon>
        <taxon>Betaproteobacteria</taxon>
        <taxon>Burkholderiales</taxon>
        <taxon>Burkholderiaceae</taxon>
        <taxon>Paraburkholderia</taxon>
    </lineage>
</organism>
<proteinExistence type="predicted"/>
<sequence length="98" mass="11315">MLDRGSARRETPRRPGCIRECARNPRTVDWLRFSGLVPRIRLTDPYAALSFDPDLHMPLFARGDAIGRPLPPPKRFTRYLPISLRAPSRRPTSYRPAF</sequence>
<evidence type="ECO:0000313" key="1">
    <source>
        <dbReference type="EMBL" id="ALL71027.1"/>
    </source>
</evidence>
<reference evidence="1 2" key="1">
    <citation type="journal article" date="2014" name="Genome Announc.">
        <title>Draft Genome Sequence of the Haloacid-Degrading Burkholderia caribensis Strain MBA4.</title>
        <authorList>
            <person name="Pan Y."/>
            <person name="Kong K.F."/>
            <person name="Tsang J.S."/>
        </authorList>
    </citation>
    <scope>NUCLEOTIDE SEQUENCE [LARGE SCALE GENOMIC DNA]</scope>
    <source>
        <strain evidence="1 2">MBA4</strain>
        <plasmid evidence="2">Plasmid</plasmid>
    </source>
</reference>
<dbReference type="AlphaFoldDB" id="A0A0P0RPP2"/>